<evidence type="ECO:0000256" key="1">
    <source>
        <dbReference type="SAM" id="MobiDB-lite"/>
    </source>
</evidence>
<feature type="domain" description="Phytase-like" evidence="3">
    <location>
        <begin position="410"/>
        <end position="714"/>
    </location>
</feature>
<dbReference type="EMBL" id="BJXU01000033">
    <property type="protein sequence ID" value="GEN23009.1"/>
    <property type="molecule type" value="Genomic_DNA"/>
</dbReference>
<dbReference type="RefSeq" id="WP_200802157.1">
    <property type="nucleotide sequence ID" value="NZ_BJXU01000033.1"/>
</dbReference>
<feature type="region of interest" description="Disordered" evidence="1">
    <location>
        <begin position="300"/>
        <end position="331"/>
    </location>
</feature>
<evidence type="ECO:0000313" key="5">
    <source>
        <dbReference type="EMBL" id="SHL82123.1"/>
    </source>
</evidence>
<dbReference type="EMBL" id="FRCA01000003">
    <property type="protein sequence ID" value="SHL82123.1"/>
    <property type="molecule type" value="Genomic_DNA"/>
</dbReference>
<dbReference type="Gene3D" id="3.60.10.10">
    <property type="entry name" value="Endonuclease/exonuclease/phosphatase"/>
    <property type="match status" value="1"/>
</dbReference>
<dbReference type="AlphaFoldDB" id="A0A1M7DRW8"/>
<evidence type="ECO:0000259" key="2">
    <source>
        <dbReference type="Pfam" id="PF03372"/>
    </source>
</evidence>
<evidence type="ECO:0000313" key="4">
    <source>
        <dbReference type="EMBL" id="GEN23009.1"/>
    </source>
</evidence>
<dbReference type="SUPFAM" id="SSF56219">
    <property type="entry name" value="DNase I-like"/>
    <property type="match status" value="1"/>
</dbReference>
<dbReference type="InterPro" id="IPR011044">
    <property type="entry name" value="Quino_amine_DH_bsu"/>
</dbReference>
<proteinExistence type="predicted"/>
<reference evidence="4 7" key="2">
    <citation type="submission" date="2019-07" db="EMBL/GenBank/DDBJ databases">
        <title>Whole genome shotgun sequence of Halomonas cupida NBRC 102219.</title>
        <authorList>
            <person name="Hosoyama A."/>
            <person name="Uohara A."/>
            <person name="Ohji S."/>
            <person name="Ichikawa N."/>
        </authorList>
    </citation>
    <scope>NUCLEOTIDE SEQUENCE [LARGE SCALE GENOMIC DNA]</scope>
    <source>
        <strain evidence="4 7">NBRC 102219</strain>
    </source>
</reference>
<gene>
    <name evidence="4" type="ORF">HCU01_09580</name>
    <name evidence="5" type="ORF">SAMN05660971_01451</name>
</gene>
<keyword evidence="7" id="KW-1185">Reference proteome</keyword>
<dbReference type="Proteomes" id="UP000321726">
    <property type="component" value="Unassembled WGS sequence"/>
</dbReference>
<reference evidence="5 6" key="1">
    <citation type="submission" date="2016-11" db="EMBL/GenBank/DDBJ databases">
        <authorList>
            <person name="Jaros S."/>
            <person name="Januszkiewicz K."/>
            <person name="Wedrychowicz H."/>
        </authorList>
    </citation>
    <scope>NUCLEOTIDE SEQUENCE [LARGE SCALE GENOMIC DNA]</scope>
    <source>
        <strain evidence="5 6">DSM 4740</strain>
    </source>
</reference>
<dbReference type="SUPFAM" id="SSF50969">
    <property type="entry name" value="YVTN repeat-like/Quinoprotein amine dehydrogenase"/>
    <property type="match status" value="1"/>
</dbReference>
<feature type="domain" description="Endonuclease/exonuclease/phosphatase" evidence="2">
    <location>
        <begin position="16"/>
        <end position="374"/>
    </location>
</feature>
<dbReference type="GO" id="GO:0003824">
    <property type="term" value="F:catalytic activity"/>
    <property type="evidence" value="ECO:0007669"/>
    <property type="project" value="InterPro"/>
</dbReference>
<dbReference type="Pfam" id="PF03372">
    <property type="entry name" value="Exo_endo_phos"/>
    <property type="match status" value="1"/>
</dbReference>
<organism evidence="5 6">
    <name type="scientific">Halomonas cupida</name>
    <dbReference type="NCBI Taxonomy" id="44933"/>
    <lineage>
        <taxon>Bacteria</taxon>
        <taxon>Pseudomonadati</taxon>
        <taxon>Pseudomonadota</taxon>
        <taxon>Gammaproteobacteria</taxon>
        <taxon>Oceanospirillales</taxon>
        <taxon>Halomonadaceae</taxon>
        <taxon>Halomonas</taxon>
    </lineage>
</organism>
<feature type="region of interest" description="Disordered" evidence="1">
    <location>
        <begin position="779"/>
        <end position="800"/>
    </location>
</feature>
<evidence type="ECO:0000313" key="7">
    <source>
        <dbReference type="Proteomes" id="UP000321726"/>
    </source>
</evidence>
<dbReference type="InterPro" id="IPR027372">
    <property type="entry name" value="Phytase-like_dom"/>
</dbReference>
<dbReference type="InterPro" id="IPR005135">
    <property type="entry name" value="Endo/exonuclease/phosphatase"/>
</dbReference>
<evidence type="ECO:0000259" key="3">
    <source>
        <dbReference type="Pfam" id="PF13449"/>
    </source>
</evidence>
<dbReference type="InterPro" id="IPR036691">
    <property type="entry name" value="Endo/exonu/phosph_ase_sf"/>
</dbReference>
<dbReference type="Pfam" id="PF13449">
    <property type="entry name" value="Phytase-like"/>
    <property type="match status" value="1"/>
</dbReference>
<name>A0A1M7DRW8_9GAMM</name>
<dbReference type="STRING" id="44933.SAMN05660971_01451"/>
<sequence length="817" mass="88324">MSADLSTGTHSFRVATYNASLNRSEPGALLADLSTPDNTQAQQIAEVIQHNRPDVLLLNEFDYSPEAIEAFQQNYLGISQDGQQPIHYPYVYSAPVNTGVASGFDLDNDGRVVTTPGEEGYAGDALGFGQFPGQYGMLVLSRYPIEYDEVRTFQDFLWQDMPDARLPDNPDTPEAQDYYSQEELDNLPLSSKSHWDIPIQVNGETVHLLASHPTPPTFDGIEDHNGLRNADEIRFWSDYVTPDRSDYIVDDEGQQGGLADNSRFVIVGDQNVDPTDGDSLDGAAQQLLGNALVDAGLAPSSDGAVDAAEQQGGANADQQGPPRFDTADFGDSAPGNLRVDYVLPSQAGLTRLDGGVFWPAEGQDGSDAIDASDHRLTYADLVLTDNDSLVQDLEFLGMTAFDSGTIFQGTTLGGLSGLTYHQASNSYLAISDDRSQSNDARFYSLRVDLSDGQLDDGDVYFTDVTTLRQPDGFPFAEGTIDPEAIDLAEDGTLYISSEGDNNQGIAPTIGHFARDGQQLGSLEVPDSLIPDADGESGVRNNLALESLTISPDQQHLFTATENALVQDGPEANFNTGSPSRLSEYDLTTGKLSHEYLYPTEPVAERPTQDDGFATSGLVDLLALDDDHLLALERGFSEGAGNTVRLYEIDVSRATDIRHIDALSETDARVRPVDKQLVADLGDFGFEPDNIEGMTLGPELADGRQSLLLVSDDNFSETQSTQFIALALELDPADDPDCWWPPGLIKEPPGHGWGRPDHAGPPDFGQFGPHILDEHIFSSRMSESPFSPGSGSQPTPEFPIQLTGLADPMPMGLDLLMS</sequence>
<dbReference type="Proteomes" id="UP000184123">
    <property type="component" value="Unassembled WGS sequence"/>
</dbReference>
<dbReference type="PANTHER" id="PTHR37957">
    <property type="entry name" value="BLR7070 PROTEIN"/>
    <property type="match status" value="1"/>
</dbReference>
<evidence type="ECO:0000313" key="6">
    <source>
        <dbReference type="Proteomes" id="UP000184123"/>
    </source>
</evidence>
<protein>
    <submittedName>
        <fullName evidence="5">Uncharacterized conserved protein</fullName>
    </submittedName>
</protein>
<accession>A0A1M7DRW8</accession>
<dbReference type="PANTHER" id="PTHR37957:SF1">
    <property type="entry name" value="PHYTASE-LIKE DOMAIN-CONTAINING PROTEIN"/>
    <property type="match status" value="1"/>
</dbReference>
<feature type="compositionally biased region" description="Polar residues" evidence="1">
    <location>
        <begin position="779"/>
        <end position="794"/>
    </location>
</feature>